<reference evidence="1 2" key="1">
    <citation type="submission" date="2024-02" db="EMBL/GenBank/DDBJ databases">
        <authorList>
            <person name="Daric V."/>
            <person name="Darras S."/>
        </authorList>
    </citation>
    <scope>NUCLEOTIDE SEQUENCE [LARGE SCALE GENOMIC DNA]</scope>
</reference>
<dbReference type="Proteomes" id="UP001642483">
    <property type="component" value="Unassembled WGS sequence"/>
</dbReference>
<sequence length="104" mass="12011">MSVLTCSSRVYLNILENFQFPVLLVCYFDQTPKTSVLNLRFQTIYGYHNSPHLTGFDLVFISVFKSCSKTFRFRSALILSELLVSCREATQDLKRSSSGRMYSF</sequence>
<proteinExistence type="predicted"/>
<accession>A0ABP0FH72</accession>
<evidence type="ECO:0000313" key="1">
    <source>
        <dbReference type="EMBL" id="CAK8679030.1"/>
    </source>
</evidence>
<gene>
    <name evidence="1" type="ORF">CVLEPA_LOCUS9294</name>
</gene>
<keyword evidence="2" id="KW-1185">Reference proteome</keyword>
<evidence type="ECO:0000313" key="2">
    <source>
        <dbReference type="Proteomes" id="UP001642483"/>
    </source>
</evidence>
<name>A0ABP0FH72_CLALP</name>
<comment type="caution">
    <text evidence="1">The sequence shown here is derived from an EMBL/GenBank/DDBJ whole genome shotgun (WGS) entry which is preliminary data.</text>
</comment>
<protein>
    <submittedName>
        <fullName evidence="1">Uncharacterized protein</fullName>
    </submittedName>
</protein>
<organism evidence="1 2">
    <name type="scientific">Clavelina lepadiformis</name>
    <name type="common">Light-bulb sea squirt</name>
    <name type="synonym">Ascidia lepadiformis</name>
    <dbReference type="NCBI Taxonomy" id="159417"/>
    <lineage>
        <taxon>Eukaryota</taxon>
        <taxon>Metazoa</taxon>
        <taxon>Chordata</taxon>
        <taxon>Tunicata</taxon>
        <taxon>Ascidiacea</taxon>
        <taxon>Aplousobranchia</taxon>
        <taxon>Clavelinidae</taxon>
        <taxon>Clavelina</taxon>
    </lineage>
</organism>
<dbReference type="EMBL" id="CAWYQH010000057">
    <property type="protein sequence ID" value="CAK8679030.1"/>
    <property type="molecule type" value="Genomic_DNA"/>
</dbReference>